<evidence type="ECO:0000259" key="26">
    <source>
        <dbReference type="PROSITE" id="PS51533"/>
    </source>
</evidence>
<evidence type="ECO:0000256" key="14">
    <source>
        <dbReference type="ARBA" id="ARBA00022840"/>
    </source>
</evidence>
<evidence type="ECO:0000256" key="12">
    <source>
        <dbReference type="ARBA" id="ARBA00022806"/>
    </source>
</evidence>
<feature type="compositionally biased region" description="Acidic residues" evidence="23">
    <location>
        <begin position="1006"/>
        <end position="1029"/>
    </location>
</feature>
<feature type="compositionally biased region" description="Low complexity" evidence="23">
    <location>
        <begin position="800"/>
        <end position="810"/>
    </location>
</feature>
<feature type="compositionally biased region" description="Basic and acidic residues" evidence="23">
    <location>
        <begin position="592"/>
        <end position="606"/>
    </location>
</feature>
<dbReference type="Proteomes" id="UP000005408">
    <property type="component" value="Unassembled WGS sequence"/>
</dbReference>
<dbReference type="PANTHER" id="PTHR45797:SF3">
    <property type="entry name" value="TRANSCRIPTIONAL REGULATOR ATRX HOMOLOG"/>
    <property type="match status" value="1"/>
</dbReference>
<dbReference type="PROSITE" id="PS51192">
    <property type="entry name" value="HELICASE_ATP_BIND_1"/>
    <property type="match status" value="1"/>
</dbReference>
<keyword evidence="13" id="KW-0862">Zinc</keyword>
<keyword evidence="28" id="KW-1185">Reference proteome</keyword>
<feature type="compositionally biased region" description="Low complexity" evidence="23">
    <location>
        <begin position="612"/>
        <end position="633"/>
    </location>
</feature>
<accession>A0A8W8KUP5</accession>
<feature type="coiled-coil region" evidence="22">
    <location>
        <begin position="1946"/>
        <end position="1973"/>
    </location>
</feature>
<feature type="compositionally biased region" description="Basic and acidic residues" evidence="23">
    <location>
        <begin position="514"/>
        <end position="524"/>
    </location>
</feature>
<keyword evidence="16" id="KW-0238">DNA-binding</keyword>
<evidence type="ECO:0000259" key="24">
    <source>
        <dbReference type="PROSITE" id="PS51192"/>
    </source>
</evidence>
<comment type="subcellular location">
    <subcellularLocation>
        <location evidence="2">Chromosome</location>
        <location evidence="2">Telomere</location>
    </subcellularLocation>
    <subcellularLocation>
        <location evidence="1">Nucleus</location>
    </subcellularLocation>
</comment>
<feature type="compositionally biased region" description="Basic residues" evidence="23">
    <location>
        <begin position="947"/>
        <end position="956"/>
    </location>
</feature>
<dbReference type="GO" id="GO:0005634">
    <property type="term" value="C:nucleus"/>
    <property type="evidence" value="ECO:0007669"/>
    <property type="project" value="UniProtKB-SubCell"/>
</dbReference>
<evidence type="ECO:0000256" key="17">
    <source>
        <dbReference type="ARBA" id="ARBA00023204"/>
    </source>
</evidence>
<dbReference type="Pfam" id="PF17981">
    <property type="entry name" value="ADD_ATRX"/>
    <property type="match status" value="1"/>
</dbReference>
<feature type="compositionally biased region" description="Basic and acidic residues" evidence="23">
    <location>
        <begin position="811"/>
        <end position="820"/>
    </location>
</feature>
<feature type="compositionally biased region" description="Acidic residues" evidence="23">
    <location>
        <begin position="833"/>
        <end position="859"/>
    </location>
</feature>
<evidence type="ECO:0000256" key="7">
    <source>
        <dbReference type="ARBA" id="ARBA00022723"/>
    </source>
</evidence>
<keyword evidence="18" id="KW-0539">Nucleus</keyword>
<dbReference type="SUPFAM" id="SSF57903">
    <property type="entry name" value="FYVE/PHD zinc finger"/>
    <property type="match status" value="1"/>
</dbReference>
<evidence type="ECO:0000256" key="22">
    <source>
        <dbReference type="SAM" id="Coils"/>
    </source>
</evidence>
<dbReference type="GO" id="GO:0003678">
    <property type="term" value="F:DNA helicase activity"/>
    <property type="evidence" value="ECO:0007669"/>
    <property type="project" value="UniProtKB-EC"/>
</dbReference>
<dbReference type="InterPro" id="IPR044574">
    <property type="entry name" value="ARIP4-like"/>
</dbReference>
<dbReference type="Gene3D" id="3.30.40.10">
    <property type="entry name" value="Zinc/RING finger domain, C3HC4 (zinc finger)"/>
    <property type="match status" value="1"/>
</dbReference>
<feature type="compositionally biased region" description="Basic and acidic residues" evidence="23">
    <location>
        <begin position="861"/>
        <end position="872"/>
    </location>
</feature>
<dbReference type="InterPro" id="IPR013083">
    <property type="entry name" value="Znf_RING/FYVE/PHD"/>
</dbReference>
<feature type="compositionally biased region" description="Acidic residues" evidence="23">
    <location>
        <begin position="15"/>
        <end position="31"/>
    </location>
</feature>
<evidence type="ECO:0000256" key="19">
    <source>
        <dbReference type="ARBA" id="ARBA00031106"/>
    </source>
</evidence>
<dbReference type="GO" id="GO:0016887">
    <property type="term" value="F:ATP hydrolysis activity"/>
    <property type="evidence" value="ECO:0007669"/>
    <property type="project" value="InterPro"/>
</dbReference>
<evidence type="ECO:0000256" key="23">
    <source>
        <dbReference type="SAM" id="MobiDB-lite"/>
    </source>
</evidence>
<evidence type="ECO:0000256" key="8">
    <source>
        <dbReference type="ARBA" id="ARBA00022741"/>
    </source>
</evidence>
<dbReference type="PANTHER" id="PTHR45797">
    <property type="entry name" value="RAD54-LIKE"/>
    <property type="match status" value="1"/>
</dbReference>
<dbReference type="InterPro" id="IPR038718">
    <property type="entry name" value="SNF2-like_sf"/>
</dbReference>
<dbReference type="GO" id="GO:0006334">
    <property type="term" value="P:nucleosome assembly"/>
    <property type="evidence" value="ECO:0007669"/>
    <property type="project" value="InterPro"/>
</dbReference>
<feature type="compositionally biased region" description="Basic and acidic residues" evidence="23">
    <location>
        <begin position="221"/>
        <end position="242"/>
    </location>
</feature>
<dbReference type="OrthoDB" id="2020972at2759"/>
<dbReference type="FunFam" id="3.40.50.10810:FF:000011">
    <property type="entry name" value="Transcriptional regulator ATRX homolog"/>
    <property type="match status" value="1"/>
</dbReference>
<protein>
    <recommendedName>
        <fullName evidence="4">DNA helicase</fullName>
        <ecNumber evidence="4">3.6.4.12</ecNumber>
    </recommendedName>
    <alternativeName>
        <fullName evidence="19">ATP-dependent helicase ATRX</fullName>
    </alternativeName>
    <alternativeName>
        <fullName evidence="20">X-linked nuclear protein</fullName>
    </alternativeName>
</protein>
<feature type="region of interest" description="Disordered" evidence="23">
    <location>
        <begin position="420"/>
        <end position="1064"/>
    </location>
</feature>
<feature type="region of interest" description="Disordered" evidence="23">
    <location>
        <begin position="1"/>
        <end position="71"/>
    </location>
</feature>
<feature type="compositionally biased region" description="Low complexity" evidence="23">
    <location>
        <begin position="479"/>
        <end position="495"/>
    </location>
</feature>
<dbReference type="CDD" id="cd18793">
    <property type="entry name" value="SF2_C_SNF"/>
    <property type="match status" value="1"/>
</dbReference>
<evidence type="ECO:0000256" key="10">
    <source>
        <dbReference type="ARBA" id="ARBA00022771"/>
    </source>
</evidence>
<feature type="compositionally biased region" description="Basic residues" evidence="23">
    <location>
        <begin position="750"/>
        <end position="759"/>
    </location>
</feature>
<dbReference type="SMART" id="SM00487">
    <property type="entry name" value="DEXDc"/>
    <property type="match status" value="1"/>
</dbReference>
<dbReference type="GO" id="GO:0000786">
    <property type="term" value="C:nucleosome"/>
    <property type="evidence" value="ECO:0007669"/>
    <property type="project" value="InterPro"/>
</dbReference>
<dbReference type="InterPro" id="IPR027417">
    <property type="entry name" value="P-loop_NTPase"/>
</dbReference>
<keyword evidence="10" id="KW-0863">Zinc-finger</keyword>
<keyword evidence="11" id="KW-0378">Hydrolase</keyword>
<organism evidence="27 28">
    <name type="scientific">Magallana gigas</name>
    <name type="common">Pacific oyster</name>
    <name type="synonym">Crassostrea gigas</name>
    <dbReference type="NCBI Taxonomy" id="29159"/>
    <lineage>
        <taxon>Eukaryota</taxon>
        <taxon>Metazoa</taxon>
        <taxon>Spiralia</taxon>
        <taxon>Lophotrochozoa</taxon>
        <taxon>Mollusca</taxon>
        <taxon>Bivalvia</taxon>
        <taxon>Autobranchia</taxon>
        <taxon>Pteriomorphia</taxon>
        <taxon>Ostreida</taxon>
        <taxon>Ostreoidea</taxon>
        <taxon>Ostreidae</taxon>
        <taxon>Magallana</taxon>
    </lineage>
</organism>
<feature type="region of interest" description="Disordered" evidence="23">
    <location>
        <begin position="1460"/>
        <end position="1528"/>
    </location>
</feature>
<feature type="compositionally biased region" description="Basic and acidic residues" evidence="23">
    <location>
        <begin position="1519"/>
        <end position="1528"/>
    </location>
</feature>
<dbReference type="GO" id="GO:0005524">
    <property type="term" value="F:ATP binding"/>
    <property type="evidence" value="ECO:0007669"/>
    <property type="project" value="UniProtKB-KW"/>
</dbReference>
<evidence type="ECO:0000256" key="6">
    <source>
        <dbReference type="ARBA" id="ARBA00022553"/>
    </source>
</evidence>
<evidence type="ECO:0000256" key="3">
    <source>
        <dbReference type="ARBA" id="ARBA00007025"/>
    </source>
</evidence>
<dbReference type="InterPro" id="IPR001650">
    <property type="entry name" value="Helicase_C-like"/>
</dbReference>
<dbReference type="InterPro" id="IPR049730">
    <property type="entry name" value="SNF2/RAD54-like_C"/>
</dbReference>
<dbReference type="Pfam" id="PF00271">
    <property type="entry name" value="Helicase_C"/>
    <property type="match status" value="1"/>
</dbReference>
<dbReference type="InterPro" id="IPR014001">
    <property type="entry name" value="Helicase_ATP-bd"/>
</dbReference>
<name>A0A8W8KUP5_MAGGI</name>
<dbReference type="SUPFAM" id="SSF52540">
    <property type="entry name" value="P-loop containing nucleoside triphosphate hydrolases"/>
    <property type="match status" value="2"/>
</dbReference>
<comment type="catalytic activity">
    <reaction evidence="21">
        <text>ATP + H2O = ADP + phosphate + H(+)</text>
        <dbReference type="Rhea" id="RHEA:13065"/>
        <dbReference type="ChEBI" id="CHEBI:15377"/>
        <dbReference type="ChEBI" id="CHEBI:15378"/>
        <dbReference type="ChEBI" id="CHEBI:30616"/>
        <dbReference type="ChEBI" id="CHEBI:43474"/>
        <dbReference type="ChEBI" id="CHEBI:456216"/>
        <dbReference type="EC" id="3.6.4.12"/>
    </reaction>
</comment>
<keyword evidence="15" id="KW-0779">Telomere</keyword>
<dbReference type="GO" id="GO:0003677">
    <property type="term" value="F:DNA binding"/>
    <property type="evidence" value="ECO:0007669"/>
    <property type="project" value="UniProtKB-KW"/>
</dbReference>
<evidence type="ECO:0000256" key="20">
    <source>
        <dbReference type="ARBA" id="ARBA00043074"/>
    </source>
</evidence>
<dbReference type="SMR" id="A0A8W8KUP5"/>
<evidence type="ECO:0000256" key="1">
    <source>
        <dbReference type="ARBA" id="ARBA00004123"/>
    </source>
</evidence>
<dbReference type="Pfam" id="PF00176">
    <property type="entry name" value="SNF2-rel_dom"/>
    <property type="match status" value="1"/>
</dbReference>
<feature type="compositionally biased region" description="Polar residues" evidence="23">
    <location>
        <begin position="420"/>
        <end position="429"/>
    </location>
</feature>
<keyword evidence="22" id="KW-0175">Coiled coil</keyword>
<evidence type="ECO:0000256" key="5">
    <source>
        <dbReference type="ARBA" id="ARBA00022454"/>
    </source>
</evidence>
<keyword evidence="7" id="KW-0479">Metal-binding</keyword>
<feature type="compositionally biased region" description="Acidic residues" evidence="23">
    <location>
        <begin position="525"/>
        <end position="535"/>
    </location>
</feature>
<feature type="compositionally biased region" description="Acidic residues" evidence="23">
    <location>
        <begin position="873"/>
        <end position="889"/>
    </location>
</feature>
<feature type="region of interest" description="Disordered" evidence="23">
    <location>
        <begin position="1617"/>
        <end position="1650"/>
    </location>
</feature>
<dbReference type="InterPro" id="IPR005819">
    <property type="entry name" value="H1/H5"/>
</dbReference>
<feature type="compositionally biased region" description="Basic residues" evidence="23">
    <location>
        <begin position="1034"/>
        <end position="1045"/>
    </location>
</feature>
<reference evidence="27" key="1">
    <citation type="submission" date="2022-08" db="UniProtKB">
        <authorList>
            <consortium name="EnsemblMetazoa"/>
        </authorList>
    </citation>
    <scope>IDENTIFICATION</scope>
    <source>
        <strain evidence="27">05x7-T-G4-1.051#20</strain>
    </source>
</reference>
<evidence type="ECO:0000313" key="27">
    <source>
        <dbReference type="EnsemblMetazoa" id="G25045.1:cds"/>
    </source>
</evidence>
<dbReference type="Gene3D" id="3.40.50.300">
    <property type="entry name" value="P-loop containing nucleotide triphosphate hydrolases"/>
    <property type="match status" value="2"/>
</dbReference>
<keyword evidence="14" id="KW-0067">ATP-binding</keyword>
<feature type="compositionally biased region" description="Low complexity" evidence="23">
    <location>
        <begin position="1480"/>
        <end position="1495"/>
    </location>
</feature>
<feature type="compositionally biased region" description="Basic and acidic residues" evidence="23">
    <location>
        <begin position="678"/>
        <end position="704"/>
    </location>
</feature>
<evidence type="ECO:0000256" key="15">
    <source>
        <dbReference type="ARBA" id="ARBA00022895"/>
    </source>
</evidence>
<feature type="compositionally biased region" description="Basic and acidic residues" evidence="23">
    <location>
        <begin position="658"/>
        <end position="669"/>
    </location>
</feature>
<dbReference type="CDD" id="cd11726">
    <property type="entry name" value="ADDz_ATRX"/>
    <property type="match status" value="1"/>
</dbReference>
<dbReference type="PROSITE" id="PS51194">
    <property type="entry name" value="HELICASE_CTER"/>
    <property type="match status" value="1"/>
</dbReference>
<evidence type="ECO:0000256" key="16">
    <source>
        <dbReference type="ARBA" id="ARBA00023125"/>
    </source>
</evidence>
<dbReference type="SMART" id="SM00490">
    <property type="entry name" value="HELICc"/>
    <property type="match status" value="1"/>
</dbReference>
<comment type="similarity">
    <text evidence="3">Belongs to the SNF2/RAD54 helicase family.</text>
</comment>
<dbReference type="EnsemblMetazoa" id="G25045.1">
    <property type="protein sequence ID" value="G25045.1:cds"/>
    <property type="gene ID" value="G25045"/>
</dbReference>
<feature type="domain" description="PHD-type" evidence="26">
    <location>
        <begin position="67"/>
        <end position="204"/>
    </location>
</feature>
<dbReference type="GO" id="GO:0008270">
    <property type="term" value="F:zinc ion binding"/>
    <property type="evidence" value="ECO:0007669"/>
    <property type="project" value="UniProtKB-KW"/>
</dbReference>
<feature type="compositionally biased region" description="Basic residues" evidence="23">
    <location>
        <begin position="896"/>
        <end position="908"/>
    </location>
</feature>
<dbReference type="Gene3D" id="1.20.120.850">
    <property type="entry name" value="SWI2/SNF2 ATPases, N-terminal domain"/>
    <property type="match status" value="1"/>
</dbReference>
<dbReference type="GO" id="GO:0000781">
    <property type="term" value="C:chromosome, telomeric region"/>
    <property type="evidence" value="ECO:0007669"/>
    <property type="project" value="UniProtKB-SubCell"/>
</dbReference>
<feature type="compositionally biased region" description="Basic and acidic residues" evidence="23">
    <location>
        <begin position="713"/>
        <end position="723"/>
    </location>
</feature>
<keyword evidence="9" id="KW-0227">DNA damage</keyword>
<evidence type="ECO:0000256" key="2">
    <source>
        <dbReference type="ARBA" id="ARBA00004574"/>
    </source>
</evidence>
<keyword evidence="8" id="KW-0547">Nucleotide-binding</keyword>
<feature type="compositionally biased region" description="Basic residues" evidence="23">
    <location>
        <begin position="975"/>
        <end position="1001"/>
    </location>
</feature>
<dbReference type="InterPro" id="IPR025766">
    <property type="entry name" value="ADD"/>
</dbReference>
<dbReference type="EC" id="3.6.4.12" evidence="4"/>
<dbReference type="PRINTS" id="PR00624">
    <property type="entry name" value="HISTONEH5"/>
</dbReference>
<feature type="domain" description="Helicase ATP-binding" evidence="24">
    <location>
        <begin position="1139"/>
        <end position="1325"/>
    </location>
</feature>
<feature type="compositionally biased region" description="Polar residues" evidence="23">
    <location>
        <begin position="208"/>
        <end position="220"/>
    </location>
</feature>
<feature type="compositionally biased region" description="Low complexity" evidence="23">
    <location>
        <begin position="934"/>
        <end position="945"/>
    </location>
</feature>
<feature type="compositionally biased region" description="Basic and acidic residues" evidence="23">
    <location>
        <begin position="760"/>
        <end position="771"/>
    </location>
</feature>
<evidence type="ECO:0000313" key="28">
    <source>
        <dbReference type="Proteomes" id="UP000005408"/>
    </source>
</evidence>
<sequence length="2024" mass="227344">MASKRKAASTKGAESDEEANGVDNSDADLDSLPEGTVVVHPEPVKKKGSFRGPEFRSKKKEKRDSNTDFSSGSLGRVSCTACGEQINIHKTGSVRKHPELRVLVCKSCHKYHTSGPISRDADGLDEQCRWCSEGGKLFGCDFCHNAFCKTCIIRNLGRSEISNVTEDGKEWKCYVCDNTLLKPLRAECRKVLDHIEAENQKVKEKAKTPTNATPKSSNPKESTDSKKAAAEKQQDNKPKEGKQLLKVLTSSNPSSRSSSPSEFQKAIVTKPHAGTTINTEKVVIDPKTGNTTKFEMVYPNANIVQTQYKPPLRPTIGSTTTESGLSLSFTGLLPGNIHSIISNLLSMTDNLQELLKNIQENVIPESNLDKLPFEISLRSLSKQQLQARLTAANLVKSGVNLFLQEMAMKTSAAGVKAMNLSQQGSQPKMTSLLAGKPLDRNGGAMTIDTPQKFDKPGGANSPLVTSTPKPKSAEDDSEVLVLSSSPEKSVSQKSDICSESQDDGDDTMVNENEIAEKELLKDAAEELGSEDDDSDSQNNVSTGKTELKGKGKLVVKLVDISNSTEKDQEKASSVTSTTNEDSDNSRKRTRNKTRDETNEKDKECKPVRKTRSQSQDNDSDSDQSQSRSQGSDRAAQKGNKSNTTSQNDKKASKTNSKGKSESKGKPKESDDMEEDSSEKEGKSSKNFADKKIEKAAKKLEKNENIKTSVNTKSADDDSSHSTEDSDDPKEEIDDETDTTEDEDFEESKSRRSSKRKSVSKKKETEKKKRDDESSDFDSDLEKDIDKLSKTPVKSSKSRSTRSSAKINNSSKKSETSGKKEKSGKKKAASGEESPSDDSTEEDSDNTEVEDPEGEIDMDCSENAKAKKELLKEMEEEMSGEEEDVQDSSDSEVVISPKKKKIAAKKSKGKLSIDSDSVTEEDVPKRKKKRDELLDASLSSSDSDVLPKIKRKKRKAKSSSSNEDSESNSEEEFIKLGKKKLKGKGGKKKAGTGKARKRRRIKAPSSSDDEEVSKDEDDEDGSESSDDGDPDTPKRLKRKKIRKIKSEKKLTSQTKSAVKAEEERRERIAEKQKIFNGIVQEVDESSPTKCPITKQLVLDFEEETKKPIIEVDKGLVVKLKPHQVEAVQFVWDCTFESVKRSKTEEGSGCILAHCMGLGKTLSLIAFIHTVLVNSKKTKVHTCMVVSPLNTILNWQYEFEMWQEFTKKEVDVYELSSVKQNADRAAVLKNWHSNGGVMIIGYDMFRNLTQGSHCKNKNQKKIFSESLVDPGPDIIVCDEGHILKNDQSAISKAMNKIKSFRRVVLTGTPLQNNLMEYHCMVSFVKPNLLGTSKEFRNRFVNPITNGQCADSTAHDVKIMKRRAHILHEKLNGCVQRKDYSSLTKYLPPKHEYVIAVRLSPMQMSLYEKYLSLAGFGTDAAPRANRGARLFADYQALMRIWTHPWVMKMDEIRQADKRAINDESDFLDDSAGSDLEDDKSDSSSDSSSPSEVSAVSDLSGDDRKTRSKKKKKEGDSDDSDSDSGKQKKGEVVKKWITRRRAGQISESDEDVGPQPVSNEWWAEYVKPEDEEKIELGGKLVLLFEILRMSEEIGDKVLVFSQSLLSLDLIERFLDRVDKKHQEDLDKEKEKKSDEKEGDDKKSDEKKEGLNEEGESFGKHWTLGEDYFRMDGSHSAQARKDMATKFNDPDNYQCRLFLISTKAGGLGINLVAANRVIIFDASWNPSHDVQSIFRVYRFGQEKPVYVYRFLAQGTMEEKIYERQVTKQSLSQRVVDEHQIDRHFNANELQELYNFKPDRLDDPNRVEKTPMLPKDFMLAELMKSQKDWFVNYHEHDSLLENKIGEELDEEERKAAWEEFENERKGVIQMRQNFMANMPNMGFNNMLQQMQQQQQMGMPYMYNQGYNLQSFSQQHLLQLVQDMKQRYPHLPQEQLTQQVQAVIRQMISRQIAAQQEAQKRQIEQKELHHQRELQRIQDQIRQQQMQLMQAAMSGASPGTSGFQGGASAMQSLMNKQGNEALMQQLRGAKK</sequence>
<dbReference type="InterPro" id="IPR011011">
    <property type="entry name" value="Znf_FYVE_PHD"/>
</dbReference>
<feature type="compositionally biased region" description="Basic and acidic residues" evidence="23">
    <location>
        <begin position="779"/>
        <end position="788"/>
    </location>
</feature>
<evidence type="ECO:0000256" key="13">
    <source>
        <dbReference type="ARBA" id="ARBA00022833"/>
    </source>
</evidence>
<evidence type="ECO:0000256" key="4">
    <source>
        <dbReference type="ARBA" id="ARBA00012551"/>
    </source>
</evidence>
<dbReference type="GO" id="GO:0140719">
    <property type="term" value="P:constitutive heterochromatin formation"/>
    <property type="evidence" value="ECO:0007669"/>
    <property type="project" value="UniProtKB-ARBA"/>
</dbReference>
<dbReference type="GO" id="GO:0006281">
    <property type="term" value="P:DNA repair"/>
    <property type="evidence" value="ECO:0007669"/>
    <property type="project" value="UniProtKB-KW"/>
</dbReference>
<dbReference type="OMA" id="PPGLMMN"/>
<evidence type="ECO:0000256" key="9">
    <source>
        <dbReference type="ARBA" id="ARBA00022763"/>
    </source>
</evidence>
<keyword evidence="5" id="KW-0158">Chromosome</keyword>
<evidence type="ECO:0000256" key="21">
    <source>
        <dbReference type="ARBA" id="ARBA00047995"/>
    </source>
</evidence>
<dbReference type="PROSITE" id="PS51533">
    <property type="entry name" value="ADD"/>
    <property type="match status" value="1"/>
</dbReference>
<evidence type="ECO:0000256" key="11">
    <source>
        <dbReference type="ARBA" id="ARBA00022801"/>
    </source>
</evidence>
<dbReference type="GO" id="GO:0030527">
    <property type="term" value="F:structural constituent of chromatin"/>
    <property type="evidence" value="ECO:0007669"/>
    <property type="project" value="InterPro"/>
</dbReference>
<keyword evidence="6" id="KW-0597">Phosphoprotein</keyword>
<dbReference type="InterPro" id="IPR041430">
    <property type="entry name" value="ADD_ATRX"/>
</dbReference>
<feature type="region of interest" description="Disordered" evidence="23">
    <location>
        <begin position="201"/>
        <end position="242"/>
    </location>
</feature>
<proteinExistence type="inferred from homology"/>
<keyword evidence="17" id="KW-0234">DNA repair</keyword>
<evidence type="ECO:0000256" key="18">
    <source>
        <dbReference type="ARBA" id="ARBA00023242"/>
    </source>
</evidence>
<keyword evidence="12" id="KW-0347">Helicase</keyword>
<evidence type="ECO:0000259" key="25">
    <source>
        <dbReference type="PROSITE" id="PS51194"/>
    </source>
</evidence>
<dbReference type="InterPro" id="IPR000330">
    <property type="entry name" value="SNF2_N"/>
</dbReference>
<dbReference type="Gene3D" id="3.40.50.10810">
    <property type="entry name" value="Tandem AAA-ATPase domain"/>
    <property type="match status" value="1"/>
</dbReference>
<feature type="compositionally biased region" description="Acidic residues" evidence="23">
    <location>
        <begin position="724"/>
        <end position="745"/>
    </location>
</feature>
<feature type="domain" description="Helicase C-terminal" evidence="25">
    <location>
        <begin position="1581"/>
        <end position="1783"/>
    </location>
</feature>